<evidence type="ECO:0000313" key="1">
    <source>
        <dbReference type="EMBL" id="MCW8085611.1"/>
    </source>
</evidence>
<gene>
    <name evidence="1" type="ORF">OF850_08245</name>
</gene>
<organism evidence="1 2">
    <name type="scientific">Sabulicella glaciei</name>
    <dbReference type="NCBI Taxonomy" id="2984948"/>
    <lineage>
        <taxon>Bacteria</taxon>
        <taxon>Pseudomonadati</taxon>
        <taxon>Pseudomonadota</taxon>
        <taxon>Alphaproteobacteria</taxon>
        <taxon>Acetobacterales</taxon>
        <taxon>Acetobacteraceae</taxon>
        <taxon>Sabulicella</taxon>
    </lineage>
</organism>
<name>A0ABT3NTX1_9PROT</name>
<sequence>MVLATVLYPNQEGSRFDHGYYMAKHSALVRQRWEPMGLTEARFLRGLGTPDGKAASYQVIALLTFSSADALQKAVAAHGAEIFSDIPNFTDVRPIVQVNEALE</sequence>
<protein>
    <submittedName>
        <fullName evidence="1">EthD family reductase</fullName>
    </submittedName>
</protein>
<dbReference type="InterPro" id="IPR011008">
    <property type="entry name" value="Dimeric_a/b-barrel"/>
</dbReference>
<dbReference type="PANTHER" id="PTHR40260">
    <property type="entry name" value="BLR8190 PROTEIN"/>
    <property type="match status" value="1"/>
</dbReference>
<dbReference type="NCBIfam" id="TIGR02118">
    <property type="entry name" value="EthD family reductase"/>
    <property type="match status" value="1"/>
</dbReference>
<dbReference type="Gene3D" id="3.30.70.100">
    <property type="match status" value="1"/>
</dbReference>
<accession>A0ABT3NTX1</accession>
<dbReference type="Proteomes" id="UP001526430">
    <property type="component" value="Unassembled WGS sequence"/>
</dbReference>
<dbReference type="InterPro" id="IPR009799">
    <property type="entry name" value="EthD_dom"/>
</dbReference>
<proteinExistence type="predicted"/>
<keyword evidence="2" id="KW-1185">Reference proteome</keyword>
<dbReference type="RefSeq" id="WP_301589522.1">
    <property type="nucleotide sequence ID" value="NZ_JAPFQI010000004.1"/>
</dbReference>
<dbReference type="EMBL" id="JAPFQI010000004">
    <property type="protein sequence ID" value="MCW8085611.1"/>
    <property type="molecule type" value="Genomic_DNA"/>
</dbReference>
<comment type="caution">
    <text evidence="1">The sequence shown here is derived from an EMBL/GenBank/DDBJ whole genome shotgun (WGS) entry which is preliminary data.</text>
</comment>
<evidence type="ECO:0000313" key="2">
    <source>
        <dbReference type="Proteomes" id="UP001526430"/>
    </source>
</evidence>
<dbReference type="PANTHER" id="PTHR40260:SF2">
    <property type="entry name" value="BLR8190 PROTEIN"/>
    <property type="match status" value="1"/>
</dbReference>
<dbReference type="SUPFAM" id="SSF54909">
    <property type="entry name" value="Dimeric alpha+beta barrel"/>
    <property type="match status" value="1"/>
</dbReference>
<reference evidence="1 2" key="1">
    <citation type="submission" date="2022-10" db="EMBL/GenBank/DDBJ databases">
        <title>Roseococcus glaciei nov., sp. nov., isolated from glacier.</title>
        <authorList>
            <person name="Liu Q."/>
            <person name="Xin Y.-H."/>
        </authorList>
    </citation>
    <scope>NUCLEOTIDE SEQUENCE [LARGE SCALE GENOMIC DNA]</scope>
    <source>
        <strain evidence="1 2">MDT2-1-1</strain>
    </source>
</reference>